<reference evidence="1" key="1">
    <citation type="submission" date="2017-10" db="EMBL/GenBank/DDBJ databases">
        <title>Genome sequence of cellulolytic Lachnospiraceae bacterium XHS1971 isolated from hotspring sediment.</title>
        <authorList>
            <person name="Vasudevan G."/>
            <person name="Joshi A.J."/>
            <person name="Hivarkar S."/>
            <person name="Lanjekar V.B."/>
            <person name="Dhakephalkar P.K."/>
            <person name="Dagar S."/>
        </authorList>
    </citation>
    <scope>NUCLEOTIDE SEQUENCE</scope>
    <source>
        <strain evidence="1">XHS1971</strain>
    </source>
</reference>
<dbReference type="EMBL" id="PEDL01000010">
    <property type="protein sequence ID" value="PHV70435.1"/>
    <property type="molecule type" value="Genomic_DNA"/>
</dbReference>
<proteinExistence type="predicted"/>
<evidence type="ECO:0000313" key="1">
    <source>
        <dbReference type="EMBL" id="PHV70435.1"/>
    </source>
</evidence>
<organism evidence="1 2">
    <name type="scientific">Sporanaerobium hydrogeniformans</name>
    <dbReference type="NCBI Taxonomy" id="3072179"/>
    <lineage>
        <taxon>Bacteria</taxon>
        <taxon>Bacillati</taxon>
        <taxon>Bacillota</taxon>
        <taxon>Clostridia</taxon>
        <taxon>Lachnospirales</taxon>
        <taxon>Lachnospiraceae</taxon>
        <taxon>Sporanaerobium</taxon>
    </lineage>
</organism>
<evidence type="ECO:0000313" key="2">
    <source>
        <dbReference type="Proteomes" id="UP000224460"/>
    </source>
</evidence>
<keyword evidence="2" id="KW-1185">Reference proteome</keyword>
<sequence>MKTSIRQISQITGFSIATVSNALNGKKGVNKETAEKILKVAKAHGYLSERKITNINFVICKKSGDIISDTPFFSALIEGVEMESRKCGYRTVIQKLDQSSVEYESILEGILNDGASGILLLATELSEEDIKDFERAVSPLVIVDSWYTKSKFDAVLINNTDSVTAAVEYLIGKGHREIGYLKSQLRIKNFTYRAQGYRRALLQRRIPINEEFQVKLTPTTEGAYRDMDSYLRTSPKLPTAFVADNDIIALAAIKALKQHGYKVPQDISVIGFDDLPFCNISSPSLTTVRVFKQDMGRLAVRKLIDRIQNGVGINTKTEIGTEFIERDSVCELKKSNGG</sequence>
<gene>
    <name evidence="1" type="ORF">CS063_10080</name>
</gene>
<name>A0AC61DCG0_9FIRM</name>
<comment type="caution">
    <text evidence="1">The sequence shown here is derived from an EMBL/GenBank/DDBJ whole genome shotgun (WGS) entry which is preliminary data.</text>
</comment>
<dbReference type="Proteomes" id="UP000224460">
    <property type="component" value="Unassembled WGS sequence"/>
</dbReference>
<protein>
    <submittedName>
        <fullName evidence="1">LacI family transcriptional regulator</fullName>
    </submittedName>
</protein>
<accession>A0AC61DCG0</accession>